<comment type="caution">
    <text evidence="3">The sequence shown here is derived from an EMBL/GenBank/DDBJ whole genome shotgun (WGS) entry which is preliminary data.</text>
</comment>
<dbReference type="GO" id="GO:0005262">
    <property type="term" value="F:calcium channel activity"/>
    <property type="evidence" value="ECO:0007669"/>
    <property type="project" value="TreeGrafter"/>
</dbReference>
<reference evidence="3" key="1">
    <citation type="submission" date="2021-02" db="EMBL/GenBank/DDBJ databases">
        <authorList>
            <person name="Nowell W R."/>
        </authorList>
    </citation>
    <scope>NUCLEOTIDE SEQUENCE</scope>
</reference>
<dbReference type="GO" id="GO:0050982">
    <property type="term" value="P:detection of mechanical stimulus"/>
    <property type="evidence" value="ECO:0007669"/>
    <property type="project" value="TreeGrafter"/>
</dbReference>
<dbReference type="Proteomes" id="UP000663860">
    <property type="component" value="Unassembled WGS sequence"/>
</dbReference>
<organism evidence="3 4">
    <name type="scientific">Adineta steineri</name>
    <dbReference type="NCBI Taxonomy" id="433720"/>
    <lineage>
        <taxon>Eukaryota</taxon>
        <taxon>Metazoa</taxon>
        <taxon>Spiralia</taxon>
        <taxon>Gnathifera</taxon>
        <taxon>Rotifera</taxon>
        <taxon>Eurotatoria</taxon>
        <taxon>Bdelloidea</taxon>
        <taxon>Adinetida</taxon>
        <taxon>Adinetidae</taxon>
        <taxon>Adineta</taxon>
    </lineage>
</organism>
<keyword evidence="1" id="KW-0812">Transmembrane</keyword>
<proteinExistence type="predicted"/>
<dbReference type="AlphaFoldDB" id="A0A819NVS8"/>
<dbReference type="EMBL" id="CAJOBB010002843">
    <property type="protein sequence ID" value="CAF4002901.1"/>
    <property type="molecule type" value="Genomic_DNA"/>
</dbReference>
<dbReference type="InterPro" id="IPR051223">
    <property type="entry name" value="Polycystin"/>
</dbReference>
<sequence length="154" mass="17762">MDLDCVYQKASALQSKTTKISHDDVRTGVTYITQCAHNILSVHFILAGEEDETTVRTFSDPHRKILQRGAIDAFIMVVPKYYIRIWHDNSGQCDKTLWFIDNAKILFYMSTMISIGITVEILSFVPTEYLDDNDDFVLNHNEEYIHRLNKGELA</sequence>
<dbReference type="Gene3D" id="2.60.60.20">
    <property type="entry name" value="PLAT/LH2 domain"/>
    <property type="match status" value="1"/>
</dbReference>
<dbReference type="Proteomes" id="UP000663868">
    <property type="component" value="Unassembled WGS sequence"/>
</dbReference>
<feature type="transmembrane region" description="Helical" evidence="1">
    <location>
        <begin position="105"/>
        <end position="125"/>
    </location>
</feature>
<protein>
    <submittedName>
        <fullName evidence="3">Uncharacterized protein</fullName>
    </submittedName>
</protein>
<dbReference type="GO" id="GO:0016020">
    <property type="term" value="C:membrane"/>
    <property type="evidence" value="ECO:0007669"/>
    <property type="project" value="TreeGrafter"/>
</dbReference>
<accession>A0A819NVS8</accession>
<evidence type="ECO:0000313" key="4">
    <source>
        <dbReference type="Proteomes" id="UP000663868"/>
    </source>
</evidence>
<dbReference type="EMBL" id="CAJNOE010000354">
    <property type="protein sequence ID" value="CAF1168817.1"/>
    <property type="molecule type" value="Genomic_DNA"/>
</dbReference>
<evidence type="ECO:0000313" key="3">
    <source>
        <dbReference type="EMBL" id="CAF4002901.1"/>
    </source>
</evidence>
<dbReference type="PANTHER" id="PTHR10877">
    <property type="entry name" value="POLYCYSTIN FAMILY MEMBER"/>
    <property type="match status" value="1"/>
</dbReference>
<keyword evidence="1" id="KW-1133">Transmembrane helix</keyword>
<name>A0A819NVS8_9BILA</name>
<dbReference type="InterPro" id="IPR036392">
    <property type="entry name" value="PLAT/LH2_dom_sf"/>
</dbReference>
<dbReference type="PANTHER" id="PTHR10877:SF150">
    <property type="entry name" value="REJ DOMAIN-CONTAINING PROTEIN"/>
    <property type="match status" value="1"/>
</dbReference>
<evidence type="ECO:0000313" key="2">
    <source>
        <dbReference type="EMBL" id="CAF1168817.1"/>
    </source>
</evidence>
<evidence type="ECO:0000256" key="1">
    <source>
        <dbReference type="SAM" id="Phobius"/>
    </source>
</evidence>
<dbReference type="SUPFAM" id="SSF49723">
    <property type="entry name" value="Lipase/lipooxygenase domain (PLAT/LH2 domain)"/>
    <property type="match status" value="1"/>
</dbReference>
<gene>
    <name evidence="2" type="ORF">IZO911_LOCUS26770</name>
    <name evidence="3" type="ORF">KXQ929_LOCUS28585</name>
</gene>
<keyword evidence="1" id="KW-0472">Membrane</keyword>